<organism evidence="3 4">
    <name type="scientific">Friedmanniomyces simplex</name>
    <dbReference type="NCBI Taxonomy" id="329884"/>
    <lineage>
        <taxon>Eukaryota</taxon>
        <taxon>Fungi</taxon>
        <taxon>Dikarya</taxon>
        <taxon>Ascomycota</taxon>
        <taxon>Pezizomycotina</taxon>
        <taxon>Dothideomycetes</taxon>
        <taxon>Dothideomycetidae</taxon>
        <taxon>Mycosphaerellales</taxon>
        <taxon>Teratosphaeriaceae</taxon>
        <taxon>Friedmanniomyces</taxon>
    </lineage>
</organism>
<name>A0A4U0X953_9PEZI</name>
<dbReference type="STRING" id="329884.A0A4U0X953"/>
<dbReference type="InterPro" id="IPR009057">
    <property type="entry name" value="Homeodomain-like_sf"/>
</dbReference>
<feature type="region of interest" description="Disordered" evidence="1">
    <location>
        <begin position="1"/>
        <end position="108"/>
    </location>
</feature>
<evidence type="ECO:0000313" key="3">
    <source>
        <dbReference type="EMBL" id="TKA73130.1"/>
    </source>
</evidence>
<dbReference type="Proteomes" id="UP000309340">
    <property type="component" value="Unassembled WGS sequence"/>
</dbReference>
<evidence type="ECO:0000259" key="2">
    <source>
        <dbReference type="Pfam" id="PF04433"/>
    </source>
</evidence>
<protein>
    <recommendedName>
        <fullName evidence="2">SWIRM domain-containing protein</fullName>
    </recommendedName>
</protein>
<evidence type="ECO:0000313" key="4">
    <source>
        <dbReference type="Proteomes" id="UP000309340"/>
    </source>
</evidence>
<dbReference type="Pfam" id="PF04433">
    <property type="entry name" value="SWIRM"/>
    <property type="match status" value="1"/>
</dbReference>
<proteinExistence type="predicted"/>
<dbReference type="InterPro" id="IPR007526">
    <property type="entry name" value="SWIRM"/>
</dbReference>
<keyword evidence="4" id="KW-1185">Reference proteome</keyword>
<dbReference type="GO" id="GO:0010468">
    <property type="term" value="P:regulation of gene expression"/>
    <property type="evidence" value="ECO:0007669"/>
    <property type="project" value="UniProtKB-ARBA"/>
</dbReference>
<feature type="region of interest" description="Disordered" evidence="1">
    <location>
        <begin position="190"/>
        <end position="272"/>
    </location>
</feature>
<dbReference type="SUPFAM" id="SSF46689">
    <property type="entry name" value="Homeodomain-like"/>
    <property type="match status" value="1"/>
</dbReference>
<feature type="compositionally biased region" description="Low complexity" evidence="1">
    <location>
        <begin position="198"/>
        <end position="227"/>
    </location>
</feature>
<accession>A0A4U0X953</accession>
<dbReference type="FunFam" id="1.10.10.10:FF:000087">
    <property type="entry name" value="Transcriptional adapter 2"/>
    <property type="match status" value="1"/>
</dbReference>
<gene>
    <name evidence="3" type="ORF">B0A55_06256</name>
</gene>
<dbReference type="AlphaFoldDB" id="A0A4U0X953"/>
<dbReference type="OrthoDB" id="5598695at2759"/>
<reference evidence="3 4" key="1">
    <citation type="submission" date="2017-03" db="EMBL/GenBank/DDBJ databases">
        <title>Genomes of endolithic fungi from Antarctica.</title>
        <authorList>
            <person name="Coleine C."/>
            <person name="Masonjones S."/>
            <person name="Stajich J.E."/>
        </authorList>
    </citation>
    <scope>NUCLEOTIDE SEQUENCE [LARGE SCALE GENOMIC DNA]</scope>
    <source>
        <strain evidence="3 4">CCFEE 5184</strain>
    </source>
</reference>
<sequence length="394" mass="42932">MAASEASVGKATLGAGHLHTPQDQIYDSFTPDGDKVEPGKKVALPISPESPVLQSFASSASHPAQDDVLFPDNTQSDNQDPLFESHSEQSESQEQDIVVPPTASPVRPQKVIEIPNPAYVRGTQILLEPSHKAALSYYKDCMAGLESTRGAQRAAGTLPFPQLSSVQPRDPVSDQQVRLLSTRPLLTRPAGVAKLKSPPKTAAVKAKTTLKAALPKAATPEKATTPARRSRTPRQRSNPNLQGATIPGDDEKKHKRAAPSKNTAPKESDLHWREMDDFAPPLSSLDGSNRLKATWGPGTVPLDVHDEPDADCLSEIEMKVAATLRLKPVQYLANKRRIFNAKVESLKANKSFTKTAAQNECNIDVNKASALWTAFDQAGWFERRWFEQYLPTAT</sequence>
<dbReference type="Gene3D" id="1.10.10.10">
    <property type="entry name" value="Winged helix-like DNA-binding domain superfamily/Winged helix DNA-binding domain"/>
    <property type="match status" value="1"/>
</dbReference>
<dbReference type="InterPro" id="IPR036388">
    <property type="entry name" value="WH-like_DNA-bd_sf"/>
</dbReference>
<comment type="caution">
    <text evidence="3">The sequence shown here is derived from an EMBL/GenBank/DDBJ whole genome shotgun (WGS) entry which is preliminary data.</text>
</comment>
<feature type="domain" description="SWIRM" evidence="2">
    <location>
        <begin position="309"/>
        <end position="381"/>
    </location>
</feature>
<feature type="compositionally biased region" description="Polar residues" evidence="1">
    <location>
        <begin position="52"/>
        <end position="62"/>
    </location>
</feature>
<evidence type="ECO:0000256" key="1">
    <source>
        <dbReference type="SAM" id="MobiDB-lite"/>
    </source>
</evidence>
<dbReference type="EMBL" id="NAJQ01000278">
    <property type="protein sequence ID" value="TKA73130.1"/>
    <property type="molecule type" value="Genomic_DNA"/>
</dbReference>